<dbReference type="PANTHER" id="PTHR47510">
    <property type="entry name" value="REVERSE TRANSCRIPTASE DOMAIN-CONTAINING PROTEIN"/>
    <property type="match status" value="1"/>
</dbReference>
<dbReference type="SUPFAM" id="SSF57903">
    <property type="entry name" value="FYVE/PHD zinc finger"/>
    <property type="match status" value="1"/>
</dbReference>
<gene>
    <name evidence="1" type="ORF">AWC38_SpisGene22743</name>
</gene>
<name>A0A2B4RA83_STYPI</name>
<organism evidence="1 2">
    <name type="scientific">Stylophora pistillata</name>
    <name type="common">Smooth cauliflower coral</name>
    <dbReference type="NCBI Taxonomy" id="50429"/>
    <lineage>
        <taxon>Eukaryota</taxon>
        <taxon>Metazoa</taxon>
        <taxon>Cnidaria</taxon>
        <taxon>Anthozoa</taxon>
        <taxon>Hexacorallia</taxon>
        <taxon>Scleractinia</taxon>
        <taxon>Astrocoeniina</taxon>
        <taxon>Pocilloporidae</taxon>
        <taxon>Stylophora</taxon>
    </lineage>
</organism>
<dbReference type="AlphaFoldDB" id="A0A2B4RA83"/>
<evidence type="ECO:0000313" key="1">
    <source>
        <dbReference type="EMBL" id="PFX13195.1"/>
    </source>
</evidence>
<dbReference type="Gene3D" id="2.60.120.650">
    <property type="entry name" value="Cupin"/>
    <property type="match status" value="1"/>
</dbReference>
<dbReference type="PANTHER" id="PTHR47510:SF3">
    <property type="entry name" value="ENDO_EXONUCLEASE_PHOSPHATASE DOMAIN-CONTAINING PROTEIN"/>
    <property type="match status" value="1"/>
</dbReference>
<sequence>MPKESDGEQCDSCDKWFHAKCISMKRTEYDELCEPSLAWECITCLSLGFDTPVRKSHEKIDTGVKEGKPSGSMNKDLHANLKKRGLKFPHVNIATFPGHCADAVVLMEKAALDVFAVTESRLDCTLLDINKAVGLHRTPARLLKDAEAELDPSITYLVNRSISNGVVPELWKVARVTPLYKSDDKLQVENYRPISVLPVLSKVV</sequence>
<evidence type="ECO:0000313" key="2">
    <source>
        <dbReference type="Proteomes" id="UP000225706"/>
    </source>
</evidence>
<comment type="caution">
    <text evidence="1">The sequence shown here is derived from an EMBL/GenBank/DDBJ whole genome shotgun (WGS) entry which is preliminary data.</text>
</comment>
<evidence type="ECO:0008006" key="3">
    <source>
        <dbReference type="Google" id="ProtNLM"/>
    </source>
</evidence>
<dbReference type="Proteomes" id="UP000225706">
    <property type="component" value="Unassembled WGS sequence"/>
</dbReference>
<reference evidence="2" key="1">
    <citation type="journal article" date="2017" name="bioRxiv">
        <title>Comparative analysis of the genomes of Stylophora pistillata and Acropora digitifera provides evidence for extensive differences between species of corals.</title>
        <authorList>
            <person name="Voolstra C.R."/>
            <person name="Li Y."/>
            <person name="Liew Y.J."/>
            <person name="Baumgarten S."/>
            <person name="Zoccola D."/>
            <person name="Flot J.-F."/>
            <person name="Tambutte S."/>
            <person name="Allemand D."/>
            <person name="Aranda M."/>
        </authorList>
    </citation>
    <scope>NUCLEOTIDE SEQUENCE [LARGE SCALE GENOMIC DNA]</scope>
</reference>
<dbReference type="EMBL" id="LSMT01001042">
    <property type="protein sequence ID" value="PFX13195.1"/>
    <property type="molecule type" value="Genomic_DNA"/>
</dbReference>
<protein>
    <recommendedName>
        <fullName evidence="3">PHD-type domain-containing protein</fullName>
    </recommendedName>
</protein>
<accession>A0A2B4RA83</accession>
<dbReference type="STRING" id="50429.A0A2B4RA83"/>
<dbReference type="InterPro" id="IPR011011">
    <property type="entry name" value="Znf_FYVE_PHD"/>
</dbReference>
<keyword evidence="2" id="KW-1185">Reference proteome</keyword>
<proteinExistence type="predicted"/>